<organism evidence="3 4">
    <name type="scientific">Actinacidiphila acididurans</name>
    <dbReference type="NCBI Taxonomy" id="2784346"/>
    <lineage>
        <taxon>Bacteria</taxon>
        <taxon>Bacillati</taxon>
        <taxon>Actinomycetota</taxon>
        <taxon>Actinomycetes</taxon>
        <taxon>Kitasatosporales</taxon>
        <taxon>Streptomycetaceae</taxon>
        <taxon>Actinacidiphila</taxon>
    </lineage>
</organism>
<feature type="region of interest" description="Disordered" evidence="1">
    <location>
        <begin position="215"/>
        <end position="257"/>
    </location>
</feature>
<dbReference type="Pfam" id="PF17258">
    <property type="entry name" value="DUF5324"/>
    <property type="match status" value="1"/>
</dbReference>
<accession>A0ABS2TUF5</accession>
<dbReference type="Proteomes" id="UP000749040">
    <property type="component" value="Unassembled WGS sequence"/>
</dbReference>
<proteinExistence type="predicted"/>
<feature type="compositionally biased region" description="Basic and acidic residues" evidence="1">
    <location>
        <begin position="247"/>
        <end position="257"/>
    </location>
</feature>
<keyword evidence="2" id="KW-0812">Transmembrane</keyword>
<keyword evidence="4" id="KW-1185">Reference proteome</keyword>
<dbReference type="EMBL" id="JADKYB010000007">
    <property type="protein sequence ID" value="MBM9505925.1"/>
    <property type="molecule type" value="Genomic_DNA"/>
</dbReference>
<dbReference type="InterPro" id="IPR035214">
    <property type="entry name" value="DUF5324"/>
</dbReference>
<evidence type="ECO:0000313" key="4">
    <source>
        <dbReference type="Proteomes" id="UP000749040"/>
    </source>
</evidence>
<protein>
    <submittedName>
        <fullName evidence="3">DUF5324 family protein</fullName>
    </submittedName>
</protein>
<comment type="caution">
    <text evidence="3">The sequence shown here is derived from an EMBL/GenBank/DDBJ whole genome shotgun (WGS) entry which is preliminary data.</text>
</comment>
<reference evidence="3 4" key="1">
    <citation type="submission" date="2021-01" db="EMBL/GenBank/DDBJ databases">
        <title>Streptomyces acididurans sp. nov., isolated from a peat swamp forest soil.</title>
        <authorList>
            <person name="Chantavorakit T."/>
            <person name="Duangmal K."/>
        </authorList>
    </citation>
    <scope>NUCLEOTIDE SEQUENCE [LARGE SCALE GENOMIC DNA]</scope>
    <source>
        <strain evidence="3 4">KK5PA1</strain>
    </source>
</reference>
<sequence length="257" mass="27466">MTRIDSVRRAADVTRDGVRHAAEVAAPYATTAKEGAVRYGRQAGAYGIQYSRQAGQLARQGYEAKLAERVDQAREQAMAAVPPKAATAVENAARRTLESARAATEYTAPRVGQAVAVTRSVALPAKDEAIVRGAAVLHALRGQVTAAEIDRLVRQKMRRERAGRVMRGLVVTSLAGGAAVAAWKWWNKQTTPDWLVEPSEATEVDERATTLTVVDPLEDSATSVNGSAPHVGRVDGSADVAGLDSEPESRKKEEGEQ</sequence>
<gene>
    <name evidence="3" type="ORF">ITX44_15455</name>
</gene>
<dbReference type="RefSeq" id="WP_205357784.1">
    <property type="nucleotide sequence ID" value="NZ_JADKYB010000007.1"/>
</dbReference>
<evidence type="ECO:0000256" key="1">
    <source>
        <dbReference type="SAM" id="MobiDB-lite"/>
    </source>
</evidence>
<keyword evidence="2" id="KW-1133">Transmembrane helix</keyword>
<evidence type="ECO:0000256" key="2">
    <source>
        <dbReference type="SAM" id="Phobius"/>
    </source>
</evidence>
<keyword evidence="2" id="KW-0472">Membrane</keyword>
<name>A0ABS2TUF5_9ACTN</name>
<evidence type="ECO:0000313" key="3">
    <source>
        <dbReference type="EMBL" id="MBM9505925.1"/>
    </source>
</evidence>
<feature type="transmembrane region" description="Helical" evidence="2">
    <location>
        <begin position="165"/>
        <end position="186"/>
    </location>
</feature>